<comment type="caution">
    <text evidence="5">The sequence shown here is derived from an EMBL/GenBank/DDBJ whole genome shotgun (WGS) entry which is preliminary data.</text>
</comment>
<dbReference type="InterPro" id="IPR051168">
    <property type="entry name" value="AASS"/>
</dbReference>
<dbReference type="SUPFAM" id="SSF51735">
    <property type="entry name" value="NAD(P)-binding Rossmann-fold domains"/>
    <property type="match status" value="1"/>
</dbReference>
<evidence type="ECO:0000313" key="5">
    <source>
        <dbReference type="EMBL" id="PWK53404.1"/>
    </source>
</evidence>
<dbReference type="Pfam" id="PF16653">
    <property type="entry name" value="Sacchrp_dh_C"/>
    <property type="match status" value="1"/>
</dbReference>
<dbReference type="RefSeq" id="WP_109762639.1">
    <property type="nucleotide sequence ID" value="NZ_QGGU01000003.1"/>
</dbReference>
<dbReference type="FunFam" id="3.40.50.720:FF:000072">
    <property type="entry name" value="Saccharopine dehydrogenase [NADP(+), L-glutamate-forming]"/>
    <property type="match status" value="1"/>
</dbReference>
<evidence type="ECO:0000256" key="2">
    <source>
        <dbReference type="ARBA" id="ARBA00023002"/>
    </source>
</evidence>
<dbReference type="InterPro" id="IPR005097">
    <property type="entry name" value="Sacchrp_dh_NADP-bd"/>
</dbReference>
<dbReference type="FunFam" id="3.30.360.10:FF:000008">
    <property type="entry name" value="Alpha-aminoadipic semialdehyde synthase, mitochondrial"/>
    <property type="match status" value="1"/>
</dbReference>
<dbReference type="PANTHER" id="PTHR11133">
    <property type="entry name" value="SACCHAROPINE DEHYDROGENASE"/>
    <property type="match status" value="1"/>
</dbReference>
<dbReference type="Gene3D" id="1.10.1870.10">
    <property type="entry name" value="Domain 3, Saccharopine reductase"/>
    <property type="match status" value="1"/>
</dbReference>
<dbReference type="EMBL" id="QGGU01000003">
    <property type="protein sequence ID" value="PWK53404.1"/>
    <property type="molecule type" value="Genomic_DNA"/>
</dbReference>
<sequence>MDRKILILGAGFVAAPVVEYLNRREENKLTIVSNILSEAEALAGDNSNNSAQTADVTNKDEMSELVQNSDLVISLVPYIFHVPVAKLCIEHKKNLVTASYVSDEMRALEQAARDADVLILNEIGLDPGIDHLSAMKVIDEAHDKGGKVLSFASWCGGLPAPECNDNPVGYKFAWAPRGMLLALLNQASYLKDNQVATIESSDLLASAKPVDIGTDFELEGYPNRDSTGYKDAYKIPEIHNLIRGTLRYKGFSEVFDMAHRLGLLNTNEQVNSELTWRDWLEESLTKNKLSLNEHVKHSFNWLGVDSDEQLPKEPSMLDAFCNLLKQKLQYKADEFDMIALQHKFELAFDDKREYLSSTLVVKGDPQSYSAMSKTVGYPVAIATQLILDGDIEDKGVHIPVDRHFYEPILEGLEQEGIICHEKTEPAMNEHFFAS</sequence>
<evidence type="ECO:0000256" key="1">
    <source>
        <dbReference type="ARBA" id="ARBA00022857"/>
    </source>
</evidence>
<dbReference type="SUPFAM" id="SSF55347">
    <property type="entry name" value="Glyceraldehyde-3-phosphate dehydrogenase-like, C-terminal domain"/>
    <property type="match status" value="1"/>
</dbReference>
<reference evidence="5 6" key="1">
    <citation type="submission" date="2018-05" db="EMBL/GenBank/DDBJ databases">
        <title>Genomic Encyclopedia of Type Strains, Phase IV (KMG-IV): sequencing the most valuable type-strain genomes for metagenomic binning, comparative biology and taxonomic classification.</title>
        <authorList>
            <person name="Goeker M."/>
        </authorList>
    </citation>
    <scope>NUCLEOTIDE SEQUENCE [LARGE SCALE GENOMIC DNA]</scope>
    <source>
        <strain evidence="5 6">DSM 25350</strain>
    </source>
</reference>
<protein>
    <submittedName>
        <fullName evidence="5">Saccharopine dehydrogenase-like NADP-dependent oxidoreductase</fullName>
    </submittedName>
</protein>
<gene>
    <name evidence="5" type="ORF">C8D97_103231</name>
</gene>
<feature type="domain" description="Saccharopine dehydrogenase-like C-terminal" evidence="4">
    <location>
        <begin position="124"/>
        <end position="417"/>
    </location>
</feature>
<organism evidence="5 6">
    <name type="scientific">Pleionea mediterranea</name>
    <dbReference type="NCBI Taxonomy" id="523701"/>
    <lineage>
        <taxon>Bacteria</taxon>
        <taxon>Pseudomonadati</taxon>
        <taxon>Pseudomonadota</taxon>
        <taxon>Gammaproteobacteria</taxon>
        <taxon>Oceanospirillales</taxon>
        <taxon>Pleioneaceae</taxon>
        <taxon>Pleionea</taxon>
    </lineage>
</organism>
<evidence type="ECO:0000259" key="4">
    <source>
        <dbReference type="Pfam" id="PF16653"/>
    </source>
</evidence>
<dbReference type="Pfam" id="PF03435">
    <property type="entry name" value="Sacchrp_dh_NADP"/>
    <property type="match status" value="1"/>
</dbReference>
<dbReference type="Proteomes" id="UP000245790">
    <property type="component" value="Unassembled WGS sequence"/>
</dbReference>
<dbReference type="GO" id="GO:0005737">
    <property type="term" value="C:cytoplasm"/>
    <property type="evidence" value="ECO:0007669"/>
    <property type="project" value="TreeGrafter"/>
</dbReference>
<dbReference type="PANTHER" id="PTHR11133:SF22">
    <property type="entry name" value="ALPHA-AMINOADIPIC SEMIALDEHYDE SYNTHASE, MITOCHONDRIAL"/>
    <property type="match status" value="1"/>
</dbReference>
<accession>A0A316FX54</accession>
<dbReference type="OrthoDB" id="973788at2"/>
<dbReference type="InterPro" id="IPR036291">
    <property type="entry name" value="NAD(P)-bd_dom_sf"/>
</dbReference>
<evidence type="ECO:0000313" key="6">
    <source>
        <dbReference type="Proteomes" id="UP000245790"/>
    </source>
</evidence>
<dbReference type="InterPro" id="IPR032095">
    <property type="entry name" value="Sacchrp_dh-like_C"/>
</dbReference>
<keyword evidence="1" id="KW-0521">NADP</keyword>
<keyword evidence="2" id="KW-0560">Oxidoreductase</keyword>
<dbReference type="AlphaFoldDB" id="A0A316FX54"/>
<dbReference type="Gene3D" id="3.30.360.10">
    <property type="entry name" value="Dihydrodipicolinate Reductase, domain 2"/>
    <property type="match status" value="1"/>
</dbReference>
<dbReference type="GO" id="GO:0004753">
    <property type="term" value="F:saccharopine dehydrogenase activity"/>
    <property type="evidence" value="ECO:0007669"/>
    <property type="project" value="TreeGrafter"/>
</dbReference>
<dbReference type="GO" id="GO:0019878">
    <property type="term" value="P:lysine biosynthetic process via aminoadipic acid"/>
    <property type="evidence" value="ECO:0007669"/>
    <property type="project" value="TreeGrafter"/>
</dbReference>
<feature type="domain" description="Saccharopine dehydrogenase NADP binding" evidence="3">
    <location>
        <begin position="5"/>
        <end position="119"/>
    </location>
</feature>
<evidence type="ECO:0000259" key="3">
    <source>
        <dbReference type="Pfam" id="PF03435"/>
    </source>
</evidence>
<proteinExistence type="predicted"/>
<name>A0A316FX54_9GAMM</name>
<keyword evidence="6" id="KW-1185">Reference proteome</keyword>
<dbReference type="Gene3D" id="3.40.50.720">
    <property type="entry name" value="NAD(P)-binding Rossmann-like Domain"/>
    <property type="match status" value="1"/>
</dbReference>